<dbReference type="Pfam" id="PF00989">
    <property type="entry name" value="PAS"/>
    <property type="match status" value="1"/>
</dbReference>
<dbReference type="SMART" id="SM00065">
    <property type="entry name" value="GAF"/>
    <property type="match status" value="1"/>
</dbReference>
<evidence type="ECO:0000313" key="3">
    <source>
        <dbReference type="EMBL" id="MBJ3778272.1"/>
    </source>
</evidence>
<dbReference type="Gene3D" id="3.30.450.40">
    <property type="match status" value="1"/>
</dbReference>
<reference evidence="3" key="1">
    <citation type="submission" date="2020-12" db="EMBL/GenBank/DDBJ databases">
        <title>Bacterial taxonomy.</title>
        <authorList>
            <person name="Pan X."/>
        </authorList>
    </citation>
    <scope>NUCLEOTIDE SEQUENCE</scope>
    <source>
        <strain evidence="3">B2012</strain>
    </source>
</reference>
<dbReference type="Pfam" id="PF01590">
    <property type="entry name" value="GAF"/>
    <property type="match status" value="1"/>
</dbReference>
<dbReference type="GO" id="GO:0006355">
    <property type="term" value="P:regulation of DNA-templated transcription"/>
    <property type="evidence" value="ECO:0007669"/>
    <property type="project" value="InterPro"/>
</dbReference>
<evidence type="ECO:0000313" key="4">
    <source>
        <dbReference type="Proteomes" id="UP000609531"/>
    </source>
</evidence>
<dbReference type="PANTHER" id="PTHR43102">
    <property type="entry name" value="SLR1143 PROTEIN"/>
    <property type="match status" value="1"/>
</dbReference>
<dbReference type="SUPFAM" id="SSF55781">
    <property type="entry name" value="GAF domain-like"/>
    <property type="match status" value="1"/>
</dbReference>
<protein>
    <submittedName>
        <fullName evidence="3">GAF domain-containing protein</fullName>
    </submittedName>
</protein>
<dbReference type="SUPFAM" id="SSF55785">
    <property type="entry name" value="PYP-like sensor domain (PAS domain)"/>
    <property type="match status" value="1"/>
</dbReference>
<gene>
    <name evidence="3" type="ORF">JCR33_21415</name>
</gene>
<dbReference type="InterPro" id="IPR029016">
    <property type="entry name" value="GAF-like_dom_sf"/>
</dbReference>
<dbReference type="PANTHER" id="PTHR43102:SF2">
    <property type="entry name" value="GAF DOMAIN-CONTAINING PROTEIN"/>
    <property type="match status" value="1"/>
</dbReference>
<dbReference type="InterPro" id="IPR000014">
    <property type="entry name" value="PAS"/>
</dbReference>
<dbReference type="Proteomes" id="UP000609531">
    <property type="component" value="Unassembled WGS sequence"/>
</dbReference>
<dbReference type="InterPro" id="IPR003018">
    <property type="entry name" value="GAF"/>
</dbReference>
<dbReference type="SMART" id="SM00091">
    <property type="entry name" value="PAS"/>
    <property type="match status" value="1"/>
</dbReference>
<proteinExistence type="predicted"/>
<comment type="caution">
    <text evidence="3">The sequence shown here is derived from an EMBL/GenBank/DDBJ whole genome shotgun (WGS) entry which is preliminary data.</text>
</comment>
<dbReference type="AlphaFoldDB" id="A0A934MF47"/>
<dbReference type="InterPro" id="IPR013767">
    <property type="entry name" value="PAS_fold"/>
</dbReference>
<feature type="domain" description="PAS" evidence="2">
    <location>
        <begin position="163"/>
        <end position="227"/>
    </location>
</feature>
<name>A0A934MF47_9HYPH</name>
<feature type="domain" description="GAF" evidence="1">
    <location>
        <begin position="10"/>
        <end position="159"/>
    </location>
</feature>
<dbReference type="EMBL" id="JAEKJA010000026">
    <property type="protein sequence ID" value="MBJ3778272.1"/>
    <property type="molecule type" value="Genomic_DNA"/>
</dbReference>
<sequence>MFGAGTDASPGTDEFDNLVRVAKQYFSCPAGFICILDDEEPTLGRCYGLVPAEGYNVDITAPNASFCQAIIDENDVLVVEDASLHPRFKDNVLVIAYPSVRFFMGAPITGPSDQPIGAICVYDYTPRGPQNASAVGVLKSLARFAGMQVERVQHARARAMERSQFDRVAASSAVMVLEVDADGRISWANQAARLALSARADTLSGASISDHLLGWSYVIANCERQIASVAKPSMRPVLVELMDSDYSLTPMLATVSSFFSTNGLRYRVVLQPLS</sequence>
<dbReference type="Gene3D" id="3.30.450.20">
    <property type="entry name" value="PAS domain"/>
    <property type="match status" value="1"/>
</dbReference>
<dbReference type="RefSeq" id="WP_198884180.1">
    <property type="nucleotide sequence ID" value="NZ_JAEKJA010000026.1"/>
</dbReference>
<organism evidence="3 4">
    <name type="scientific">Acuticoccus mangrovi</name>
    <dbReference type="NCBI Taxonomy" id="2796142"/>
    <lineage>
        <taxon>Bacteria</taxon>
        <taxon>Pseudomonadati</taxon>
        <taxon>Pseudomonadota</taxon>
        <taxon>Alphaproteobacteria</taxon>
        <taxon>Hyphomicrobiales</taxon>
        <taxon>Amorphaceae</taxon>
        <taxon>Acuticoccus</taxon>
    </lineage>
</organism>
<evidence type="ECO:0000259" key="2">
    <source>
        <dbReference type="SMART" id="SM00091"/>
    </source>
</evidence>
<evidence type="ECO:0000259" key="1">
    <source>
        <dbReference type="SMART" id="SM00065"/>
    </source>
</evidence>
<keyword evidence="4" id="KW-1185">Reference proteome</keyword>
<dbReference type="InterPro" id="IPR035965">
    <property type="entry name" value="PAS-like_dom_sf"/>
</dbReference>
<accession>A0A934MF47</accession>